<evidence type="ECO:0000256" key="1">
    <source>
        <dbReference type="SAM" id="MobiDB-lite"/>
    </source>
</evidence>
<feature type="non-terminal residue" evidence="2">
    <location>
        <position position="1"/>
    </location>
</feature>
<feature type="compositionally biased region" description="Polar residues" evidence="1">
    <location>
        <begin position="1"/>
        <end position="11"/>
    </location>
</feature>
<feature type="region of interest" description="Disordered" evidence="1">
    <location>
        <begin position="1"/>
        <end position="29"/>
    </location>
</feature>
<reference evidence="2" key="1">
    <citation type="submission" date="2021-06" db="EMBL/GenBank/DDBJ databases">
        <authorList>
            <person name="Kallberg Y."/>
            <person name="Tangrot J."/>
            <person name="Rosling A."/>
        </authorList>
    </citation>
    <scope>NUCLEOTIDE SEQUENCE</scope>
    <source>
        <strain evidence="2">IN212</strain>
    </source>
</reference>
<accession>A0A9N9N159</accession>
<evidence type="ECO:0000313" key="3">
    <source>
        <dbReference type="Proteomes" id="UP000789396"/>
    </source>
</evidence>
<dbReference type="Proteomes" id="UP000789396">
    <property type="component" value="Unassembled WGS sequence"/>
</dbReference>
<evidence type="ECO:0000313" key="2">
    <source>
        <dbReference type="EMBL" id="CAG8697201.1"/>
    </source>
</evidence>
<gene>
    <name evidence="2" type="ORF">RFULGI_LOCUS10256</name>
</gene>
<name>A0A9N9N159_9GLOM</name>
<sequence>MEDNYNGSNVTDVYDNHKESSNSSSDTDEIENLMQVFDEIAYAMIEEYNMFNDISEDNYRKEEFNNEEPTDDKLLDNKNENISQLEIKNFINLEHKLLNNDNDNIFSNSDVINHSNPNFD</sequence>
<keyword evidence="3" id="KW-1185">Reference proteome</keyword>
<proteinExistence type="predicted"/>
<protein>
    <submittedName>
        <fullName evidence="2">15902_t:CDS:1</fullName>
    </submittedName>
</protein>
<organism evidence="2 3">
    <name type="scientific">Racocetra fulgida</name>
    <dbReference type="NCBI Taxonomy" id="60492"/>
    <lineage>
        <taxon>Eukaryota</taxon>
        <taxon>Fungi</taxon>
        <taxon>Fungi incertae sedis</taxon>
        <taxon>Mucoromycota</taxon>
        <taxon>Glomeromycotina</taxon>
        <taxon>Glomeromycetes</taxon>
        <taxon>Diversisporales</taxon>
        <taxon>Gigasporaceae</taxon>
        <taxon>Racocetra</taxon>
    </lineage>
</organism>
<comment type="caution">
    <text evidence="2">The sequence shown here is derived from an EMBL/GenBank/DDBJ whole genome shotgun (WGS) entry which is preliminary data.</text>
</comment>
<dbReference type="EMBL" id="CAJVPZ010019916">
    <property type="protein sequence ID" value="CAG8697201.1"/>
    <property type="molecule type" value="Genomic_DNA"/>
</dbReference>
<dbReference type="AlphaFoldDB" id="A0A9N9N159"/>